<dbReference type="InterPro" id="IPR042176">
    <property type="entry name" value="Pantoate_ligase_C"/>
</dbReference>
<comment type="pathway">
    <text evidence="1 8">Cofactor biosynthesis; (R)-pantothenate biosynthesis; (R)-pantothenate from (R)-pantoate and beta-alanine: step 1/1.</text>
</comment>
<gene>
    <name evidence="9" type="primary">panC1</name>
    <name evidence="8" type="synonym">panC</name>
    <name evidence="9" type="ORF">B840_00610</name>
</gene>
<comment type="subcellular location">
    <subcellularLocation>
        <location evidence="8">Cytoplasm</location>
    </subcellularLocation>
</comment>
<keyword evidence="8" id="KW-0963">Cytoplasm</keyword>
<accession>A0A0B6TCT9</accession>
<evidence type="ECO:0000256" key="7">
    <source>
        <dbReference type="ARBA" id="ARBA00048258"/>
    </source>
</evidence>
<dbReference type="HAMAP" id="MF_00158">
    <property type="entry name" value="PanC"/>
    <property type="match status" value="1"/>
</dbReference>
<evidence type="ECO:0000256" key="6">
    <source>
        <dbReference type="ARBA" id="ARBA00022840"/>
    </source>
</evidence>
<feature type="active site" description="Proton donor" evidence="8">
    <location>
        <position position="35"/>
    </location>
</feature>
<dbReference type="Pfam" id="PF02569">
    <property type="entry name" value="Pantoate_ligase"/>
    <property type="match status" value="1"/>
</dbReference>
<reference evidence="9 10" key="1">
    <citation type="submission" date="2014-05" db="EMBL/GenBank/DDBJ databases">
        <title>Complete genome sequence of Corynebacterium marinum DSM 44953.</title>
        <authorList>
            <person name="Schaffert L."/>
            <person name="Albersmeier A."/>
            <person name="Kalinowski J."/>
            <person name="Ruckert C."/>
        </authorList>
    </citation>
    <scope>NUCLEOTIDE SEQUENCE [LARGE SCALE GENOMIC DNA]</scope>
    <source>
        <strain evidence="9 10">DSM 44953</strain>
    </source>
</reference>
<sequence>MTVLARSIAQLRSAVASLEGSVGLVPTMGALHDGHGQLISKAAAENTSVVVSIFVNPLQFTDLGDCADFRDYPRDLRADLDRVERLGVDVVFAPSEEEMYPGGVPQVWVRAGEMGERLEGAARPGHFDGVTTVVAKLFQLIQPDRAYFGEKDAQQLAIIQRMVADLNFPLAIRPVPIIRGKDGLAESSRNQHLTPEAREQALVLPHTLAALRERAAAGRPLELESARAQLRGAPGVELDHLEIVDAATLLPVDEVGAGALAVAAIHVGGTRLIDNARLLPPLS</sequence>
<name>A0A0B6TCT9_9CORY</name>
<comment type="subunit">
    <text evidence="8">Homodimer.</text>
</comment>
<feature type="binding site" evidence="8">
    <location>
        <begin position="186"/>
        <end position="189"/>
    </location>
    <ligand>
        <name>ATP</name>
        <dbReference type="ChEBI" id="CHEBI:30616"/>
    </ligand>
</feature>
<evidence type="ECO:0000313" key="10">
    <source>
        <dbReference type="Proteomes" id="UP000031928"/>
    </source>
</evidence>
<comment type="catalytic activity">
    <reaction evidence="7 8">
        <text>(R)-pantoate + beta-alanine + ATP = (R)-pantothenate + AMP + diphosphate + H(+)</text>
        <dbReference type="Rhea" id="RHEA:10912"/>
        <dbReference type="ChEBI" id="CHEBI:15378"/>
        <dbReference type="ChEBI" id="CHEBI:15980"/>
        <dbReference type="ChEBI" id="CHEBI:29032"/>
        <dbReference type="ChEBI" id="CHEBI:30616"/>
        <dbReference type="ChEBI" id="CHEBI:33019"/>
        <dbReference type="ChEBI" id="CHEBI:57966"/>
        <dbReference type="ChEBI" id="CHEBI:456215"/>
        <dbReference type="EC" id="6.3.2.1"/>
    </reaction>
</comment>
<dbReference type="UniPathway" id="UPA00028">
    <property type="reaction ID" value="UER00005"/>
</dbReference>
<dbReference type="InterPro" id="IPR014729">
    <property type="entry name" value="Rossmann-like_a/b/a_fold"/>
</dbReference>
<dbReference type="EC" id="6.3.2.1" evidence="8"/>
<keyword evidence="6 8" id="KW-0067">ATP-binding</keyword>
<keyword evidence="3 8" id="KW-0436">Ligase</keyword>
<protein>
    <recommendedName>
        <fullName evidence="8">Pantothenate synthetase</fullName>
        <shortName evidence="8">PS</shortName>
        <ecNumber evidence="8">6.3.2.1</ecNumber>
    </recommendedName>
    <alternativeName>
        <fullName evidence="8">Pantoate--beta-alanine ligase</fullName>
    </alternativeName>
    <alternativeName>
        <fullName evidence="8">Pantoate-activating enzyme</fullName>
    </alternativeName>
</protein>
<evidence type="ECO:0000256" key="3">
    <source>
        <dbReference type="ARBA" id="ARBA00022598"/>
    </source>
</evidence>
<comment type="miscellaneous">
    <text evidence="8">The reaction proceeds by a bi uni uni bi ping pong mechanism.</text>
</comment>
<dbReference type="STRING" id="1224162.B840_00610"/>
<feature type="binding site" evidence="8">
    <location>
        <position position="59"/>
    </location>
    <ligand>
        <name>(R)-pantoate</name>
        <dbReference type="ChEBI" id="CHEBI:15980"/>
    </ligand>
</feature>
<dbReference type="Proteomes" id="UP000031928">
    <property type="component" value="Chromosome"/>
</dbReference>
<dbReference type="GO" id="GO:0015940">
    <property type="term" value="P:pantothenate biosynthetic process"/>
    <property type="evidence" value="ECO:0007669"/>
    <property type="project" value="UniProtKB-UniRule"/>
</dbReference>
<feature type="binding site" evidence="8">
    <location>
        <begin position="149"/>
        <end position="152"/>
    </location>
    <ligand>
        <name>ATP</name>
        <dbReference type="ChEBI" id="CHEBI:30616"/>
    </ligand>
</feature>
<dbReference type="Gene3D" id="3.40.50.620">
    <property type="entry name" value="HUPs"/>
    <property type="match status" value="1"/>
</dbReference>
<dbReference type="GO" id="GO:0004592">
    <property type="term" value="F:pantoate-beta-alanine ligase activity"/>
    <property type="evidence" value="ECO:0007669"/>
    <property type="project" value="UniProtKB-UniRule"/>
</dbReference>
<evidence type="ECO:0000256" key="5">
    <source>
        <dbReference type="ARBA" id="ARBA00022741"/>
    </source>
</evidence>
<proteinExistence type="inferred from homology"/>
<organism evidence="9 10">
    <name type="scientific">Corynebacterium marinum DSM 44953</name>
    <dbReference type="NCBI Taxonomy" id="1224162"/>
    <lineage>
        <taxon>Bacteria</taxon>
        <taxon>Bacillati</taxon>
        <taxon>Actinomycetota</taxon>
        <taxon>Actinomycetes</taxon>
        <taxon>Mycobacteriales</taxon>
        <taxon>Corynebacteriaceae</taxon>
        <taxon>Corynebacterium</taxon>
    </lineage>
</organism>
<evidence type="ECO:0000256" key="1">
    <source>
        <dbReference type="ARBA" id="ARBA00004990"/>
    </source>
</evidence>
<dbReference type="NCBIfam" id="TIGR00018">
    <property type="entry name" value="panC"/>
    <property type="match status" value="1"/>
</dbReference>
<feature type="binding site" evidence="8">
    <location>
        <begin position="28"/>
        <end position="35"/>
    </location>
    <ligand>
        <name>ATP</name>
        <dbReference type="ChEBI" id="CHEBI:30616"/>
    </ligand>
</feature>
<keyword evidence="4 8" id="KW-0566">Pantothenate biosynthesis</keyword>
<dbReference type="Gene3D" id="3.30.1300.10">
    <property type="entry name" value="Pantoate-beta-alanine ligase, C-terminal domain"/>
    <property type="match status" value="1"/>
</dbReference>
<feature type="binding site" evidence="8">
    <location>
        <position position="178"/>
    </location>
    <ligand>
        <name>ATP</name>
        <dbReference type="ChEBI" id="CHEBI:30616"/>
    </ligand>
</feature>
<dbReference type="InterPro" id="IPR003721">
    <property type="entry name" value="Pantoate_ligase"/>
</dbReference>
<dbReference type="HOGENOM" id="CLU_047148_0_2_11"/>
<evidence type="ECO:0000313" key="9">
    <source>
        <dbReference type="EMBL" id="AJK67762.1"/>
    </source>
</evidence>
<dbReference type="GO" id="GO:0005524">
    <property type="term" value="F:ATP binding"/>
    <property type="evidence" value="ECO:0007669"/>
    <property type="project" value="UniProtKB-KW"/>
</dbReference>
<comment type="function">
    <text evidence="8">Catalyzes the condensation of pantoate with beta-alanine in an ATP-dependent reaction via a pantoyl-adenylate intermediate.</text>
</comment>
<comment type="similarity">
    <text evidence="2 8">Belongs to the pantothenate synthetase family.</text>
</comment>
<evidence type="ECO:0000256" key="2">
    <source>
        <dbReference type="ARBA" id="ARBA00009256"/>
    </source>
</evidence>
<dbReference type="PANTHER" id="PTHR21299:SF1">
    <property type="entry name" value="PANTOATE--BETA-ALANINE LIGASE"/>
    <property type="match status" value="1"/>
</dbReference>
<feature type="binding site" evidence="8">
    <location>
        <position position="155"/>
    </location>
    <ligand>
        <name>(R)-pantoate</name>
        <dbReference type="ChEBI" id="CHEBI:15980"/>
    </ligand>
</feature>
<evidence type="ECO:0000256" key="4">
    <source>
        <dbReference type="ARBA" id="ARBA00022655"/>
    </source>
</evidence>
<evidence type="ECO:0000256" key="8">
    <source>
        <dbReference type="HAMAP-Rule" id="MF_00158"/>
    </source>
</evidence>
<dbReference type="KEGG" id="cmq:B840_00610"/>
<keyword evidence="10" id="KW-1185">Reference proteome</keyword>
<dbReference type="EMBL" id="CP007790">
    <property type="protein sequence ID" value="AJK67762.1"/>
    <property type="molecule type" value="Genomic_DNA"/>
</dbReference>
<dbReference type="SUPFAM" id="SSF52374">
    <property type="entry name" value="Nucleotidylyl transferase"/>
    <property type="match status" value="1"/>
</dbReference>
<dbReference type="OrthoDB" id="9773087at2"/>
<dbReference type="CDD" id="cd00560">
    <property type="entry name" value="PanC"/>
    <property type="match status" value="1"/>
</dbReference>
<dbReference type="AlphaFoldDB" id="A0A0B6TCT9"/>
<dbReference type="GO" id="GO:0005829">
    <property type="term" value="C:cytosol"/>
    <property type="evidence" value="ECO:0007669"/>
    <property type="project" value="TreeGrafter"/>
</dbReference>
<dbReference type="PANTHER" id="PTHR21299">
    <property type="entry name" value="CYTIDYLATE KINASE/PANTOATE-BETA-ALANINE LIGASE"/>
    <property type="match status" value="1"/>
</dbReference>
<dbReference type="RefSeq" id="WP_042620518.1">
    <property type="nucleotide sequence ID" value="NZ_CP007790.1"/>
</dbReference>
<feature type="binding site" evidence="8">
    <location>
        <position position="59"/>
    </location>
    <ligand>
        <name>beta-alanine</name>
        <dbReference type="ChEBI" id="CHEBI:57966"/>
    </ligand>
</feature>
<keyword evidence="5 8" id="KW-0547">Nucleotide-binding</keyword>